<sequence length="134" mass="14214">MNALSFACAFPAQHRVATAKNLGASLSSRATWDTGSGHLRCTSSSRHRCTAQDRHGASADAATDRAAPTRNLSPALAGDVHPVNPQAAAICSDHRVYRRYGWRRMPSANVSQSQCLTLRAAVAVWLTIPGGAFA</sequence>
<dbReference type="EMBL" id="KV441560">
    <property type="protein sequence ID" value="OAG00088.1"/>
    <property type="molecule type" value="Genomic_DNA"/>
</dbReference>
<dbReference type="RefSeq" id="XP_018030453.1">
    <property type="nucleotide sequence ID" value="XM_018185897.1"/>
</dbReference>
<dbReference type="GeneID" id="28769383"/>
<proteinExistence type="predicted"/>
<organism evidence="1 2">
    <name type="scientific">Paraphaeosphaeria sporulosa</name>
    <dbReference type="NCBI Taxonomy" id="1460663"/>
    <lineage>
        <taxon>Eukaryota</taxon>
        <taxon>Fungi</taxon>
        <taxon>Dikarya</taxon>
        <taxon>Ascomycota</taxon>
        <taxon>Pezizomycotina</taxon>
        <taxon>Dothideomycetes</taxon>
        <taxon>Pleosporomycetidae</taxon>
        <taxon>Pleosporales</taxon>
        <taxon>Massarineae</taxon>
        <taxon>Didymosphaeriaceae</taxon>
        <taxon>Paraphaeosphaeria</taxon>
    </lineage>
</organism>
<protein>
    <submittedName>
        <fullName evidence="1">Uncharacterized protein</fullName>
    </submittedName>
</protein>
<gene>
    <name evidence="1" type="ORF">CC84DRAFT_359401</name>
</gene>
<dbReference type="AlphaFoldDB" id="A0A177BZV4"/>
<dbReference type="InParanoid" id="A0A177BZV4"/>
<name>A0A177BZV4_9PLEO</name>
<dbReference type="Proteomes" id="UP000077069">
    <property type="component" value="Unassembled WGS sequence"/>
</dbReference>
<reference evidence="1 2" key="1">
    <citation type="submission" date="2016-05" db="EMBL/GenBank/DDBJ databases">
        <title>Comparative analysis of secretome profiles of manganese(II)-oxidizing ascomycete fungi.</title>
        <authorList>
            <consortium name="DOE Joint Genome Institute"/>
            <person name="Zeiner C.A."/>
            <person name="Purvine S.O."/>
            <person name="Zink E.M."/>
            <person name="Wu S."/>
            <person name="Pasa-Tolic L."/>
            <person name="Chaput D.L."/>
            <person name="Haridas S."/>
            <person name="Grigoriev I.V."/>
            <person name="Santelli C.M."/>
            <person name="Hansel C.M."/>
        </authorList>
    </citation>
    <scope>NUCLEOTIDE SEQUENCE [LARGE SCALE GENOMIC DNA]</scope>
    <source>
        <strain evidence="1 2">AP3s5-JAC2a</strain>
    </source>
</reference>
<keyword evidence="2" id="KW-1185">Reference proteome</keyword>
<accession>A0A177BZV4</accession>
<evidence type="ECO:0000313" key="1">
    <source>
        <dbReference type="EMBL" id="OAG00088.1"/>
    </source>
</evidence>
<evidence type="ECO:0000313" key="2">
    <source>
        <dbReference type="Proteomes" id="UP000077069"/>
    </source>
</evidence>